<protein>
    <submittedName>
        <fullName evidence="1">Uncharacterized protein</fullName>
    </submittedName>
</protein>
<sequence length="183" mass="20660">MIGEIRDDARLTADEVANRVPGSERRIYPAETATEVIDDRRDDLVRDGRAIDGNDVAFVREPRVFGRTDDGYADGRASVDQTAVGVDSTLGSDQPGQLFPTIELNDLRAKWDKAQIGFVDEPRTAVKQADELVATLVTRISEQFSATRTELEHQWDRGDNVSTEELRQALRRYRSFFDRLLAF</sequence>
<name>A0AAU7ZRC6_9BACT</name>
<dbReference type="AlphaFoldDB" id="A0AAU7ZRC6"/>
<reference evidence="1" key="1">
    <citation type="submission" date="2023-08" db="EMBL/GenBank/DDBJ databases">
        <authorList>
            <person name="Messyasz A."/>
            <person name="Mannisto M.K."/>
            <person name="Kerkhof L.J."/>
            <person name="Haggblom M."/>
        </authorList>
    </citation>
    <scope>NUCLEOTIDE SEQUENCE</scope>
    <source>
        <strain evidence="1">X5P6</strain>
    </source>
</reference>
<accession>A0AAU7ZRC6</accession>
<proteinExistence type="predicted"/>
<dbReference type="KEGG" id="tpsc:RBB77_01060"/>
<dbReference type="RefSeq" id="WP_353064337.1">
    <property type="nucleotide sequence ID" value="NZ_CP132942.1"/>
</dbReference>
<organism evidence="1">
    <name type="scientific">Tunturiibacter psychrotolerans</name>
    <dbReference type="NCBI Taxonomy" id="3069686"/>
    <lineage>
        <taxon>Bacteria</taxon>
        <taxon>Pseudomonadati</taxon>
        <taxon>Acidobacteriota</taxon>
        <taxon>Terriglobia</taxon>
        <taxon>Terriglobales</taxon>
        <taxon>Acidobacteriaceae</taxon>
        <taxon>Tunturiibacter</taxon>
    </lineage>
</organism>
<gene>
    <name evidence="1" type="ORF">RBB77_01060</name>
</gene>
<dbReference type="EMBL" id="CP132942">
    <property type="protein sequence ID" value="XCB33499.1"/>
    <property type="molecule type" value="Genomic_DNA"/>
</dbReference>
<reference evidence="1" key="2">
    <citation type="journal article" date="2024" name="Environ. Microbiol.">
        <title>Genome analysis and description of Tunturibacter gen. nov. expands the diversity of Terriglobia in tundra soils.</title>
        <authorList>
            <person name="Messyasz A."/>
            <person name="Mannisto M.K."/>
            <person name="Kerkhof L.J."/>
            <person name="Haggblom M.M."/>
        </authorList>
    </citation>
    <scope>NUCLEOTIDE SEQUENCE</scope>
    <source>
        <strain evidence="1">X5P6</strain>
    </source>
</reference>
<evidence type="ECO:0000313" key="1">
    <source>
        <dbReference type="EMBL" id="XCB33499.1"/>
    </source>
</evidence>